<evidence type="ECO:0000313" key="3">
    <source>
        <dbReference type="Proteomes" id="UP000186141"/>
    </source>
</evidence>
<evidence type="ECO:0000313" key="2">
    <source>
        <dbReference type="EMBL" id="SIT06912.1"/>
    </source>
</evidence>
<dbReference type="Proteomes" id="UP000186141">
    <property type="component" value="Unassembled WGS sequence"/>
</dbReference>
<proteinExistence type="predicted"/>
<reference evidence="2 3" key="1">
    <citation type="submission" date="2017-01" db="EMBL/GenBank/DDBJ databases">
        <authorList>
            <person name="Mah S.A."/>
            <person name="Swanson W.J."/>
            <person name="Moy G.W."/>
            <person name="Vacquier V.D."/>
        </authorList>
    </citation>
    <scope>NUCLEOTIDE SEQUENCE [LARGE SCALE GENOMIC DNA]</scope>
    <source>
        <strain evidence="2 3">DSM 26375</strain>
    </source>
</reference>
<protein>
    <submittedName>
        <fullName evidence="2">Uncharacterized protein</fullName>
    </submittedName>
</protein>
<accession>A0A1N7P8I5</accession>
<name>A0A1N7P8I5_9RHOB</name>
<keyword evidence="1" id="KW-0472">Membrane</keyword>
<keyword evidence="1" id="KW-1133">Transmembrane helix</keyword>
<gene>
    <name evidence="2" type="ORF">SAMN05421774_10549</name>
</gene>
<keyword evidence="3" id="KW-1185">Reference proteome</keyword>
<evidence type="ECO:0000256" key="1">
    <source>
        <dbReference type="SAM" id="Phobius"/>
    </source>
</evidence>
<organism evidence="2 3">
    <name type="scientific">Gemmobacter megaterium</name>
    <dbReference type="NCBI Taxonomy" id="1086013"/>
    <lineage>
        <taxon>Bacteria</taxon>
        <taxon>Pseudomonadati</taxon>
        <taxon>Pseudomonadota</taxon>
        <taxon>Alphaproteobacteria</taxon>
        <taxon>Rhodobacterales</taxon>
        <taxon>Paracoccaceae</taxon>
        <taxon>Gemmobacter</taxon>
    </lineage>
</organism>
<feature type="transmembrane region" description="Helical" evidence="1">
    <location>
        <begin position="12"/>
        <end position="32"/>
    </location>
</feature>
<sequence length="34" mass="3751">MDLVLEIPVDRPAVSVMRMSLIMGLTALAMLYSL</sequence>
<dbReference type="EMBL" id="FTOT01000005">
    <property type="protein sequence ID" value="SIT06912.1"/>
    <property type="molecule type" value="Genomic_DNA"/>
</dbReference>
<keyword evidence="1" id="KW-0812">Transmembrane</keyword>
<dbReference type="AlphaFoldDB" id="A0A1N7P8I5"/>